<evidence type="ECO:0000313" key="2">
    <source>
        <dbReference type="EMBL" id="GAA4244241.1"/>
    </source>
</evidence>
<feature type="domain" description="Glycosyltransferase subfamily 4-like N-terminal" evidence="1">
    <location>
        <begin position="16"/>
        <end position="106"/>
    </location>
</feature>
<dbReference type="InterPro" id="IPR028098">
    <property type="entry name" value="Glyco_trans_4-like_N"/>
</dbReference>
<dbReference type="Pfam" id="PF13477">
    <property type="entry name" value="Glyco_trans_4_2"/>
    <property type="match status" value="1"/>
</dbReference>
<dbReference type="Proteomes" id="UP001501682">
    <property type="component" value="Unassembled WGS sequence"/>
</dbReference>
<dbReference type="RefSeq" id="WP_344714630.1">
    <property type="nucleotide sequence ID" value="NZ_BAABCB010000019.1"/>
</dbReference>
<gene>
    <name evidence="2" type="ORF">GCM10022292_22040</name>
</gene>
<proteinExistence type="predicted"/>
<protein>
    <recommendedName>
        <fullName evidence="1">Glycosyltransferase subfamily 4-like N-terminal domain-containing protein</fullName>
    </recommendedName>
</protein>
<dbReference type="EMBL" id="BAABCB010000019">
    <property type="protein sequence ID" value="GAA4244241.1"/>
    <property type="molecule type" value="Genomic_DNA"/>
</dbReference>
<sequence length="383" mass="43654">MTIVYFITTVGHGKGGHFHSLNTIANAIGETDNVHVVNLGVQPSEVLDKTNYNLSFVNFNGYNFLSVLFRIKKLISQLEPDVIHAFDVHSFAFSRLLSKSRKQASYLNKCGGPNPKKYFPVSDNLVLFSKENKAYFDSKERYYDTKLTLIPNRVRPVELDSSRIEAFYAKHDKADLSLLRIARIGKHYHKSISQAINLVSWLKTKGLKVRLIVIGTIQSETNYNEILEEIKSKNLEDDVIVETSDEFTYNASELLDVGDVIIGTGRNFMEASSLNKMLLVPYKDADYPLLVTDANFDAIFTTNFSPRTQVTDFNEQANLDSIYKALKSKEERTSKLWFEAYFNVEKGVGLYKNLYLNQDIPRNSNLIDTFANILYAIKTFVLK</sequence>
<dbReference type="Gene3D" id="3.40.50.2000">
    <property type="entry name" value="Glycogen Phosphorylase B"/>
    <property type="match status" value="2"/>
</dbReference>
<dbReference type="SUPFAM" id="SSF53756">
    <property type="entry name" value="UDP-Glycosyltransferase/glycogen phosphorylase"/>
    <property type="match status" value="1"/>
</dbReference>
<evidence type="ECO:0000313" key="3">
    <source>
        <dbReference type="Proteomes" id="UP001501682"/>
    </source>
</evidence>
<keyword evidence="3" id="KW-1185">Reference proteome</keyword>
<organism evidence="2 3">
    <name type="scientific">Winogradskyella damuponensis</name>
    <dbReference type="NCBI Taxonomy" id="943939"/>
    <lineage>
        <taxon>Bacteria</taxon>
        <taxon>Pseudomonadati</taxon>
        <taxon>Bacteroidota</taxon>
        <taxon>Flavobacteriia</taxon>
        <taxon>Flavobacteriales</taxon>
        <taxon>Flavobacteriaceae</taxon>
        <taxon>Winogradskyella</taxon>
    </lineage>
</organism>
<accession>A0ABP8CWH9</accession>
<reference evidence="3" key="1">
    <citation type="journal article" date="2019" name="Int. J. Syst. Evol. Microbiol.">
        <title>The Global Catalogue of Microorganisms (GCM) 10K type strain sequencing project: providing services to taxonomists for standard genome sequencing and annotation.</title>
        <authorList>
            <consortium name="The Broad Institute Genomics Platform"/>
            <consortium name="The Broad Institute Genome Sequencing Center for Infectious Disease"/>
            <person name="Wu L."/>
            <person name="Ma J."/>
        </authorList>
    </citation>
    <scope>NUCLEOTIDE SEQUENCE [LARGE SCALE GENOMIC DNA]</scope>
    <source>
        <strain evidence="3">JCM 17633</strain>
    </source>
</reference>
<comment type="caution">
    <text evidence="2">The sequence shown here is derived from an EMBL/GenBank/DDBJ whole genome shotgun (WGS) entry which is preliminary data.</text>
</comment>
<name>A0ABP8CWH9_9FLAO</name>
<evidence type="ECO:0000259" key="1">
    <source>
        <dbReference type="Pfam" id="PF13477"/>
    </source>
</evidence>